<dbReference type="PIRSF" id="PIRSF020269">
    <property type="entry name" value="DUF1121"/>
    <property type="match status" value="1"/>
</dbReference>
<organism evidence="2 3">
    <name type="scientific">Diplocloster agilis</name>
    <dbReference type="NCBI Taxonomy" id="2850323"/>
    <lineage>
        <taxon>Bacteria</taxon>
        <taxon>Bacillati</taxon>
        <taxon>Bacillota</taxon>
        <taxon>Clostridia</taxon>
        <taxon>Lachnospirales</taxon>
        <taxon>Lachnospiraceae</taxon>
        <taxon>Diplocloster</taxon>
    </lineage>
</organism>
<dbReference type="SUPFAM" id="SSF100950">
    <property type="entry name" value="NagB/RpiA/CoA transferase-like"/>
    <property type="match status" value="1"/>
</dbReference>
<accession>A0A949K3G8</accession>
<dbReference type="RefSeq" id="WP_158342633.1">
    <property type="nucleotide sequence ID" value="NZ_JAHQCW010000059.1"/>
</dbReference>
<dbReference type="AlphaFoldDB" id="A0A949K3G8"/>
<dbReference type="InterPro" id="IPR037171">
    <property type="entry name" value="NagB/RpiA_transferase-like"/>
</dbReference>
<comment type="caution">
    <text evidence="2">The sequence shown here is derived from an EMBL/GenBank/DDBJ whole genome shotgun (WGS) entry which is preliminary data.</text>
</comment>
<evidence type="ECO:0000313" key="3">
    <source>
        <dbReference type="Proteomes" id="UP000712157"/>
    </source>
</evidence>
<dbReference type="PANTHER" id="PTHR36179">
    <property type="entry name" value="LUD_DOM DOMAIN-CONTAINING PROTEIN"/>
    <property type="match status" value="1"/>
</dbReference>
<evidence type="ECO:0000313" key="2">
    <source>
        <dbReference type="EMBL" id="MBU9739421.1"/>
    </source>
</evidence>
<name>A0A949K3G8_9FIRM</name>
<feature type="domain" description="LUD" evidence="1">
    <location>
        <begin position="15"/>
        <end position="205"/>
    </location>
</feature>
<keyword evidence="3" id="KW-1185">Reference proteome</keyword>
<gene>
    <name evidence="2" type="ORF">KTH89_23070</name>
</gene>
<dbReference type="PANTHER" id="PTHR36179:SF2">
    <property type="entry name" value="LUD DOMAIN-CONTAINING PROTEIN"/>
    <property type="match status" value="1"/>
</dbReference>
<dbReference type="Proteomes" id="UP000712157">
    <property type="component" value="Unassembled WGS sequence"/>
</dbReference>
<protein>
    <submittedName>
        <fullName evidence="2">Lactate utilization protein</fullName>
    </submittedName>
</protein>
<dbReference type="EMBL" id="JAHQCW010000059">
    <property type="protein sequence ID" value="MBU9739421.1"/>
    <property type="molecule type" value="Genomic_DNA"/>
</dbReference>
<proteinExistence type="predicted"/>
<sequence length="211" mass="23105">MTPKQQYYEKAAATVIQNFKKRGIEGYYCPTSKDAVAKAMDFMDAPSVVSWGGSMTLEDCGMMDALQNSGHTLLDRHSAATPEEKKELMSKIYVCDYFFMSSNAITLDGQLVNIDGAGNRVSCMAFGPSNVIVMAGMNKLVPDVKAGMDRVRNMAAPPNNIRLDHKTPCAVTGKCEDCLSPECICSFMVVTRRSHIPGRIKVILIGEELGY</sequence>
<evidence type="ECO:0000259" key="1">
    <source>
        <dbReference type="Pfam" id="PF02589"/>
    </source>
</evidence>
<dbReference type="Pfam" id="PF02589">
    <property type="entry name" value="LUD_dom"/>
    <property type="match status" value="1"/>
</dbReference>
<reference evidence="2" key="1">
    <citation type="submission" date="2021-06" db="EMBL/GenBank/DDBJ databases">
        <title>Description of novel taxa of the family Lachnospiraceae.</title>
        <authorList>
            <person name="Chaplin A.V."/>
            <person name="Sokolova S.R."/>
            <person name="Pikina A.P."/>
            <person name="Korzhanova M."/>
            <person name="Belova V."/>
            <person name="Korostin D."/>
            <person name="Efimov B.A."/>
        </authorList>
    </citation>
    <scope>NUCLEOTIDE SEQUENCE</scope>
    <source>
        <strain evidence="2">ASD5720</strain>
    </source>
</reference>
<dbReference type="InterPro" id="IPR003741">
    <property type="entry name" value="LUD_dom"/>
</dbReference>
<dbReference type="InterPro" id="IPR009501">
    <property type="entry name" value="UCP020269"/>
</dbReference>